<evidence type="ECO:0000313" key="25">
    <source>
        <dbReference type="EMBL" id="PRX17710.1"/>
    </source>
</evidence>
<evidence type="ECO:0000256" key="11">
    <source>
        <dbReference type="ARBA" id="ARBA00023136"/>
    </source>
</evidence>
<name>A0A2T0K4B0_9ACTN</name>
<evidence type="ECO:0000256" key="15">
    <source>
        <dbReference type="ARBA" id="ARBA00038456"/>
    </source>
</evidence>
<evidence type="ECO:0000256" key="2">
    <source>
        <dbReference type="ARBA" id="ARBA00004496"/>
    </source>
</evidence>
<keyword evidence="8" id="KW-0276">Fatty acid metabolism</keyword>
<comment type="catalytic activity">
    <reaction evidence="21">
        <text>decanoyl-CoA + H2O = decanoate + CoA + H(+)</text>
        <dbReference type="Rhea" id="RHEA:40059"/>
        <dbReference type="ChEBI" id="CHEBI:15377"/>
        <dbReference type="ChEBI" id="CHEBI:15378"/>
        <dbReference type="ChEBI" id="CHEBI:27689"/>
        <dbReference type="ChEBI" id="CHEBI:57287"/>
        <dbReference type="ChEBI" id="CHEBI:61430"/>
    </reaction>
    <physiologicalReaction direction="left-to-right" evidence="21">
        <dbReference type="Rhea" id="RHEA:40060"/>
    </physiologicalReaction>
</comment>
<keyword evidence="4" id="KW-1003">Cell membrane</keyword>
<dbReference type="PANTHER" id="PTHR12418">
    <property type="entry name" value="ACYL-COENZYME A THIOESTERASE THEM4"/>
    <property type="match status" value="1"/>
</dbReference>
<dbReference type="EMBL" id="PVMZ01000015">
    <property type="protein sequence ID" value="PRX17710.1"/>
    <property type="molecule type" value="Genomic_DNA"/>
</dbReference>
<dbReference type="Gene3D" id="3.10.129.10">
    <property type="entry name" value="Hotdog Thioesterase"/>
    <property type="match status" value="1"/>
</dbReference>
<evidence type="ECO:0000256" key="6">
    <source>
        <dbReference type="ARBA" id="ARBA00022703"/>
    </source>
</evidence>
<dbReference type="OrthoDB" id="9813282at2"/>
<evidence type="ECO:0000256" key="22">
    <source>
        <dbReference type="ARBA" id="ARBA00048074"/>
    </source>
</evidence>
<evidence type="ECO:0000256" key="13">
    <source>
        <dbReference type="ARBA" id="ARBA00035852"/>
    </source>
</evidence>
<gene>
    <name evidence="25" type="ORF">CLV67_115213</name>
</gene>
<keyword evidence="6" id="KW-0053">Apoptosis</keyword>
<evidence type="ECO:0000256" key="14">
    <source>
        <dbReference type="ARBA" id="ARBA00037002"/>
    </source>
</evidence>
<keyword evidence="26" id="KW-1185">Reference proteome</keyword>
<evidence type="ECO:0000256" key="5">
    <source>
        <dbReference type="ARBA" id="ARBA00022490"/>
    </source>
</evidence>
<comment type="catalytic activity">
    <reaction evidence="14">
        <text>(9Z)-octadecenoyl-CoA + H2O = (9Z)-octadecenoate + CoA + H(+)</text>
        <dbReference type="Rhea" id="RHEA:40139"/>
        <dbReference type="ChEBI" id="CHEBI:15377"/>
        <dbReference type="ChEBI" id="CHEBI:15378"/>
        <dbReference type="ChEBI" id="CHEBI:30823"/>
        <dbReference type="ChEBI" id="CHEBI:57287"/>
        <dbReference type="ChEBI" id="CHEBI:57387"/>
    </reaction>
    <physiologicalReaction direction="left-to-right" evidence="14">
        <dbReference type="Rhea" id="RHEA:40140"/>
    </physiologicalReaction>
</comment>
<reference evidence="25 26" key="1">
    <citation type="submission" date="2018-03" db="EMBL/GenBank/DDBJ databases">
        <title>Genomic Encyclopedia of Archaeal and Bacterial Type Strains, Phase II (KMG-II): from individual species to whole genera.</title>
        <authorList>
            <person name="Goeker M."/>
        </authorList>
    </citation>
    <scope>NUCLEOTIDE SEQUENCE [LARGE SCALE GENOMIC DNA]</scope>
    <source>
        <strain evidence="25 26">DSM 43146</strain>
    </source>
</reference>
<dbReference type="InterPro" id="IPR029069">
    <property type="entry name" value="HotDog_dom_sf"/>
</dbReference>
<keyword evidence="10" id="KW-0443">Lipid metabolism</keyword>
<dbReference type="GO" id="GO:0016020">
    <property type="term" value="C:membrane"/>
    <property type="evidence" value="ECO:0007669"/>
    <property type="project" value="UniProtKB-SubCell"/>
</dbReference>
<evidence type="ECO:0000256" key="19">
    <source>
        <dbReference type="ARBA" id="ARBA00047588"/>
    </source>
</evidence>
<dbReference type="GO" id="GO:0016787">
    <property type="term" value="F:hydrolase activity"/>
    <property type="evidence" value="ECO:0007669"/>
    <property type="project" value="UniProtKB-KW"/>
</dbReference>
<sequence length="230" mass="24290">MSDIDNGRRLRAVDDGLLRRREAIADLGDALRLLIENATATEAPTEELIRAAERIRRAAAPLGERVRGRFESAAADDLLGGVRLYNPVTGAGSAFAPPLEISREDGLAVGTCTLGLAFEGPPSYAHGGVSAMLLDQMLGYAVSVSGHPGMTGRLDTAYRRPVPLHTPLRLTAEVAAIEGRRVTATGTIATADEPGEVLVEATGVFVALRAEQAQRLFGPVIGRNRESRAG</sequence>
<comment type="caution">
    <text evidence="25">The sequence shown here is derived from an EMBL/GenBank/DDBJ whole genome shotgun (WGS) entry which is preliminary data.</text>
</comment>
<evidence type="ECO:0000256" key="17">
    <source>
        <dbReference type="ARBA" id="ARBA00040123"/>
    </source>
</evidence>
<protein>
    <recommendedName>
        <fullName evidence="17">Acyl-coenzyme A thioesterase THEM4</fullName>
        <ecNumber evidence="16">3.1.2.2</ecNumber>
    </recommendedName>
    <alternativeName>
        <fullName evidence="18">Thioesterase superfamily member 4</fullName>
    </alternativeName>
</protein>
<evidence type="ECO:0000256" key="7">
    <source>
        <dbReference type="ARBA" id="ARBA00022801"/>
    </source>
</evidence>
<dbReference type="SUPFAM" id="SSF54637">
    <property type="entry name" value="Thioesterase/thiol ester dehydrase-isomerase"/>
    <property type="match status" value="1"/>
</dbReference>
<proteinExistence type="inferred from homology"/>
<dbReference type="Proteomes" id="UP000239415">
    <property type="component" value="Unassembled WGS sequence"/>
</dbReference>
<evidence type="ECO:0000256" key="4">
    <source>
        <dbReference type="ARBA" id="ARBA00022475"/>
    </source>
</evidence>
<keyword evidence="5" id="KW-0963">Cytoplasm</keyword>
<comment type="subcellular location">
    <subcellularLocation>
        <location evidence="3">Cell projection</location>
        <location evidence="3">Ruffle membrane</location>
    </subcellularLocation>
    <subcellularLocation>
        <location evidence="2">Cytoplasm</location>
    </subcellularLocation>
    <subcellularLocation>
        <location evidence="1">Membrane</location>
        <topology evidence="1">Peripheral membrane protein</topology>
    </subcellularLocation>
</comment>
<keyword evidence="12" id="KW-0966">Cell projection</keyword>
<evidence type="ECO:0000256" key="18">
    <source>
        <dbReference type="ARBA" id="ARBA00043210"/>
    </source>
</evidence>
<evidence type="ECO:0000256" key="1">
    <source>
        <dbReference type="ARBA" id="ARBA00004170"/>
    </source>
</evidence>
<evidence type="ECO:0000259" key="24">
    <source>
        <dbReference type="Pfam" id="PF03061"/>
    </source>
</evidence>
<comment type="catalytic activity">
    <reaction evidence="19">
        <text>octanoyl-CoA + H2O = octanoate + CoA + H(+)</text>
        <dbReference type="Rhea" id="RHEA:30143"/>
        <dbReference type="ChEBI" id="CHEBI:15377"/>
        <dbReference type="ChEBI" id="CHEBI:15378"/>
        <dbReference type="ChEBI" id="CHEBI:25646"/>
        <dbReference type="ChEBI" id="CHEBI:57287"/>
        <dbReference type="ChEBI" id="CHEBI:57386"/>
    </reaction>
    <physiologicalReaction direction="left-to-right" evidence="19">
        <dbReference type="Rhea" id="RHEA:30144"/>
    </physiologicalReaction>
</comment>
<comment type="catalytic activity">
    <reaction evidence="23">
        <text>tetradecanoyl-CoA + H2O = tetradecanoate + CoA + H(+)</text>
        <dbReference type="Rhea" id="RHEA:40119"/>
        <dbReference type="ChEBI" id="CHEBI:15377"/>
        <dbReference type="ChEBI" id="CHEBI:15378"/>
        <dbReference type="ChEBI" id="CHEBI:30807"/>
        <dbReference type="ChEBI" id="CHEBI:57287"/>
        <dbReference type="ChEBI" id="CHEBI:57385"/>
    </reaction>
    <physiologicalReaction direction="left-to-right" evidence="23">
        <dbReference type="Rhea" id="RHEA:40120"/>
    </physiologicalReaction>
</comment>
<dbReference type="PANTHER" id="PTHR12418:SF19">
    <property type="entry name" value="ACYL-COENZYME A THIOESTERASE THEM4"/>
    <property type="match status" value="1"/>
</dbReference>
<keyword evidence="7" id="KW-0378">Hydrolase</keyword>
<dbReference type="GO" id="GO:0006631">
    <property type="term" value="P:fatty acid metabolic process"/>
    <property type="evidence" value="ECO:0007669"/>
    <property type="project" value="UniProtKB-KW"/>
</dbReference>
<evidence type="ECO:0000256" key="20">
    <source>
        <dbReference type="ARBA" id="ARBA00047734"/>
    </source>
</evidence>
<evidence type="ECO:0000256" key="9">
    <source>
        <dbReference type="ARBA" id="ARBA00022946"/>
    </source>
</evidence>
<evidence type="ECO:0000256" key="3">
    <source>
        <dbReference type="ARBA" id="ARBA00004632"/>
    </source>
</evidence>
<evidence type="ECO:0000256" key="23">
    <source>
        <dbReference type="ARBA" id="ARBA00048180"/>
    </source>
</evidence>
<evidence type="ECO:0000313" key="26">
    <source>
        <dbReference type="Proteomes" id="UP000239415"/>
    </source>
</evidence>
<evidence type="ECO:0000256" key="10">
    <source>
        <dbReference type="ARBA" id="ARBA00023098"/>
    </source>
</evidence>
<evidence type="ECO:0000256" key="16">
    <source>
        <dbReference type="ARBA" id="ARBA00038848"/>
    </source>
</evidence>
<comment type="similarity">
    <text evidence="15">Belongs to the THEM4/THEM5 thioesterase family.</text>
</comment>
<dbReference type="InterPro" id="IPR052365">
    <property type="entry name" value="THEM4/THEM5_acyl-CoA_thioest"/>
</dbReference>
<evidence type="ECO:0000256" key="8">
    <source>
        <dbReference type="ARBA" id="ARBA00022832"/>
    </source>
</evidence>
<dbReference type="AlphaFoldDB" id="A0A2T0K4B0"/>
<dbReference type="GO" id="GO:0005737">
    <property type="term" value="C:cytoplasm"/>
    <property type="evidence" value="ECO:0007669"/>
    <property type="project" value="UniProtKB-SubCell"/>
</dbReference>
<evidence type="ECO:0000256" key="21">
    <source>
        <dbReference type="ARBA" id="ARBA00047969"/>
    </source>
</evidence>
<accession>A0A2T0K4B0</accession>
<dbReference type="RefSeq" id="WP_146169366.1">
    <property type="nucleotide sequence ID" value="NZ_BOMO01000157.1"/>
</dbReference>
<comment type="catalytic activity">
    <reaction evidence="22">
        <text>dodecanoyl-CoA + H2O = dodecanoate + CoA + H(+)</text>
        <dbReference type="Rhea" id="RHEA:30135"/>
        <dbReference type="ChEBI" id="CHEBI:15377"/>
        <dbReference type="ChEBI" id="CHEBI:15378"/>
        <dbReference type="ChEBI" id="CHEBI:18262"/>
        <dbReference type="ChEBI" id="CHEBI:57287"/>
        <dbReference type="ChEBI" id="CHEBI:57375"/>
    </reaction>
    <physiologicalReaction direction="left-to-right" evidence="22">
        <dbReference type="Rhea" id="RHEA:30136"/>
    </physiologicalReaction>
</comment>
<keyword evidence="11" id="KW-0472">Membrane</keyword>
<evidence type="ECO:0000256" key="12">
    <source>
        <dbReference type="ARBA" id="ARBA00023273"/>
    </source>
</evidence>
<comment type="catalytic activity">
    <reaction evidence="13">
        <text>(5Z,8Z,11Z,14Z)-eicosatetraenoyl-CoA + H2O = (5Z,8Z,11Z,14Z)-eicosatetraenoate + CoA + H(+)</text>
        <dbReference type="Rhea" id="RHEA:40151"/>
        <dbReference type="ChEBI" id="CHEBI:15377"/>
        <dbReference type="ChEBI" id="CHEBI:15378"/>
        <dbReference type="ChEBI" id="CHEBI:32395"/>
        <dbReference type="ChEBI" id="CHEBI:57287"/>
        <dbReference type="ChEBI" id="CHEBI:57368"/>
    </reaction>
    <physiologicalReaction direction="left-to-right" evidence="13">
        <dbReference type="Rhea" id="RHEA:40152"/>
    </physiologicalReaction>
</comment>
<dbReference type="Pfam" id="PF03061">
    <property type="entry name" value="4HBT"/>
    <property type="match status" value="1"/>
</dbReference>
<organism evidence="25 26">
    <name type="scientific">Actinoplanes italicus</name>
    <dbReference type="NCBI Taxonomy" id="113567"/>
    <lineage>
        <taxon>Bacteria</taxon>
        <taxon>Bacillati</taxon>
        <taxon>Actinomycetota</taxon>
        <taxon>Actinomycetes</taxon>
        <taxon>Micromonosporales</taxon>
        <taxon>Micromonosporaceae</taxon>
        <taxon>Actinoplanes</taxon>
    </lineage>
</organism>
<comment type="catalytic activity">
    <reaction evidence="20">
        <text>hexadecanoyl-CoA + H2O = hexadecanoate + CoA + H(+)</text>
        <dbReference type="Rhea" id="RHEA:16645"/>
        <dbReference type="ChEBI" id="CHEBI:7896"/>
        <dbReference type="ChEBI" id="CHEBI:15377"/>
        <dbReference type="ChEBI" id="CHEBI:15378"/>
        <dbReference type="ChEBI" id="CHEBI:57287"/>
        <dbReference type="ChEBI" id="CHEBI:57379"/>
        <dbReference type="EC" id="3.1.2.2"/>
    </reaction>
    <physiologicalReaction direction="left-to-right" evidence="20">
        <dbReference type="Rhea" id="RHEA:16646"/>
    </physiologicalReaction>
</comment>
<dbReference type="EC" id="3.1.2.2" evidence="16"/>
<dbReference type="InterPro" id="IPR006683">
    <property type="entry name" value="Thioestr_dom"/>
</dbReference>
<dbReference type="CDD" id="cd03443">
    <property type="entry name" value="PaaI_thioesterase"/>
    <property type="match status" value="1"/>
</dbReference>
<feature type="domain" description="Thioesterase" evidence="24">
    <location>
        <begin position="124"/>
        <end position="192"/>
    </location>
</feature>
<keyword evidence="9" id="KW-0809">Transit peptide</keyword>